<dbReference type="SUPFAM" id="SSF68906">
    <property type="entry name" value="SAP domain"/>
    <property type="match status" value="1"/>
</dbReference>
<comment type="similarity">
    <text evidence="3">Belongs to the ku70 family.</text>
</comment>
<dbReference type="GO" id="GO:0006310">
    <property type="term" value="P:DNA recombination"/>
    <property type="evidence" value="ECO:0007669"/>
    <property type="project" value="UniProtKB-KW"/>
</dbReference>
<feature type="domain" description="Ku" evidence="17">
    <location>
        <begin position="288"/>
        <end position="434"/>
    </location>
</feature>
<evidence type="ECO:0000256" key="5">
    <source>
        <dbReference type="ARBA" id="ARBA00022741"/>
    </source>
</evidence>
<protein>
    <recommendedName>
        <fullName evidence="4">ATP-dependent DNA helicase II subunit 1</fullName>
    </recommendedName>
    <alternativeName>
        <fullName evidence="15">ATP-dependent DNA helicase II subunit Ku70</fullName>
    </alternativeName>
</protein>
<keyword evidence="19" id="KW-1185">Reference proteome</keyword>
<evidence type="ECO:0000256" key="15">
    <source>
        <dbReference type="ARBA" id="ARBA00031811"/>
    </source>
</evidence>
<feature type="domain" description="SAP" evidence="16">
    <location>
        <begin position="546"/>
        <end position="580"/>
    </location>
</feature>
<evidence type="ECO:0000259" key="17">
    <source>
        <dbReference type="SMART" id="SM00559"/>
    </source>
</evidence>
<dbReference type="SUPFAM" id="SSF100939">
    <property type="entry name" value="SPOC domain-like"/>
    <property type="match status" value="1"/>
</dbReference>
<dbReference type="Gene3D" id="2.40.290.10">
    <property type="match status" value="1"/>
</dbReference>
<evidence type="ECO:0000256" key="6">
    <source>
        <dbReference type="ARBA" id="ARBA00022763"/>
    </source>
</evidence>
<evidence type="ECO:0000256" key="9">
    <source>
        <dbReference type="ARBA" id="ARBA00022840"/>
    </source>
</evidence>
<dbReference type="Pfam" id="PF03730">
    <property type="entry name" value="Ku_C"/>
    <property type="match status" value="1"/>
</dbReference>
<gene>
    <name evidence="18" type="ORF">BCR42DRAFT_403421</name>
</gene>
<dbReference type="InterPro" id="IPR036465">
    <property type="entry name" value="vWFA_dom_sf"/>
</dbReference>
<reference evidence="18 19" key="1">
    <citation type="submission" date="2016-07" db="EMBL/GenBank/DDBJ databases">
        <title>Pervasive Adenine N6-methylation of Active Genes in Fungi.</title>
        <authorList>
            <consortium name="DOE Joint Genome Institute"/>
            <person name="Mondo S.J."/>
            <person name="Dannebaum R.O."/>
            <person name="Kuo R.C."/>
            <person name="Labutti K."/>
            <person name="Haridas S."/>
            <person name="Kuo A."/>
            <person name="Salamov A."/>
            <person name="Ahrendt S.R."/>
            <person name="Lipzen A."/>
            <person name="Sullivan W."/>
            <person name="Andreopoulos W.B."/>
            <person name="Clum A."/>
            <person name="Lindquist E."/>
            <person name="Daum C."/>
            <person name="Ramamoorthy G.K."/>
            <person name="Gryganskyi A."/>
            <person name="Culley D."/>
            <person name="Magnuson J.K."/>
            <person name="James T.Y."/>
            <person name="O'Malley M.A."/>
            <person name="Stajich J.E."/>
            <person name="Spatafora J.W."/>
            <person name="Visel A."/>
            <person name="Grigoriev I.V."/>
        </authorList>
    </citation>
    <scope>NUCLEOTIDE SEQUENCE [LARGE SCALE GENOMIC DNA]</scope>
    <source>
        <strain evidence="18 19">NRRL 1336</strain>
    </source>
</reference>
<keyword evidence="8" id="KW-0347">Helicase</keyword>
<dbReference type="SMART" id="SM00559">
    <property type="entry name" value="Ku78"/>
    <property type="match status" value="1"/>
</dbReference>
<evidence type="ECO:0000256" key="14">
    <source>
        <dbReference type="ARBA" id="ARBA00023242"/>
    </source>
</evidence>
<dbReference type="InterPro" id="IPR006164">
    <property type="entry name" value="DNA_bd_Ku70/Ku80"/>
</dbReference>
<dbReference type="PIRSF" id="PIRSF003033">
    <property type="entry name" value="Ku70"/>
    <property type="match status" value="1"/>
</dbReference>
<dbReference type="InterPro" id="IPR006165">
    <property type="entry name" value="Ku70"/>
</dbReference>
<dbReference type="CDD" id="cd00788">
    <property type="entry name" value="KU70"/>
    <property type="match status" value="1"/>
</dbReference>
<evidence type="ECO:0000256" key="10">
    <source>
        <dbReference type="ARBA" id="ARBA00022895"/>
    </source>
</evidence>
<keyword evidence="10" id="KW-0779">Telomere</keyword>
<evidence type="ECO:0000313" key="19">
    <source>
        <dbReference type="Proteomes" id="UP000193560"/>
    </source>
</evidence>
<name>A0A1X2IZE3_9FUNG</name>
<dbReference type="Gene3D" id="1.10.1600.10">
    <property type="match status" value="1"/>
</dbReference>
<keyword evidence="13" id="KW-0234">DNA repair</keyword>
<dbReference type="Pfam" id="PF02735">
    <property type="entry name" value="Ku"/>
    <property type="match status" value="1"/>
</dbReference>
<evidence type="ECO:0000256" key="1">
    <source>
        <dbReference type="ARBA" id="ARBA00004123"/>
    </source>
</evidence>
<dbReference type="GO" id="GO:0000781">
    <property type="term" value="C:chromosome, telomeric region"/>
    <property type="evidence" value="ECO:0007669"/>
    <property type="project" value="UniProtKB-SubCell"/>
</dbReference>
<sequence>MSNANFFGSATSNFLQDDVHEETEADSSAEFDSRDMIIFAIDCSPRMMVSEENGNIPFTEALKCVQSVLLSKVFSNTTDLVGVVLFGTERKENPAEFDHIYILQELDYPTPGRIKQAENLITNEVSLTEEYGITTTQFPLGNVFWTCGDMFAAASKGVSSKRIFLITNNDNPHGGNGNLRRPAIQRAKDIWTREDDKDNTLDDGDLGDIYEQGNFKLEELMVKIRRKETRKRSQFSIPFHIGKDLTIGINGYCPLIEQKKATAKKVVTSGERIKEVQTMTTYKCVDSNLILSDLDVKYFFLFGGEKVVFTKEEIETMRKFDAPGLTLLGFKPRAALLPQYNYRHAMFIYPNEKDYEGSTRTFTALMDAALDQDKIVICNLQARINTVPRTVALLPQAEKIDDDGVQVAPPGFHLISLPFADDIRNIPIESTPQASDELLNSMKTIMNKLFIKSDYDPMDFQNPGLQQHYALLQAVALDEPFEYPEDKTIPKFETINNRTGEDILNFKNLIPNFKRNADEISDTGTRSNKRQAPILSVEEACRSEKLDKLTVPVLKEWLASKGITAKGNKSNLIAQVGQAMEQ</sequence>
<dbReference type="Gene3D" id="4.10.970.10">
    <property type="entry name" value="Ku70, bridge and pillars"/>
    <property type="match status" value="1"/>
</dbReference>
<dbReference type="Proteomes" id="UP000193560">
    <property type="component" value="Unassembled WGS sequence"/>
</dbReference>
<evidence type="ECO:0000256" key="4">
    <source>
        <dbReference type="ARBA" id="ARBA00021796"/>
    </source>
</evidence>
<dbReference type="PANTHER" id="PTHR12604">
    <property type="entry name" value="KU AUTOANTIGEN DNA HELICASE"/>
    <property type="match status" value="1"/>
</dbReference>
<evidence type="ECO:0000256" key="8">
    <source>
        <dbReference type="ARBA" id="ARBA00022806"/>
    </source>
</evidence>
<dbReference type="InterPro" id="IPR003034">
    <property type="entry name" value="SAP_dom"/>
</dbReference>
<dbReference type="InterPro" id="IPR016194">
    <property type="entry name" value="SPOC-like_C_dom_sf"/>
</dbReference>
<dbReference type="InterPro" id="IPR047087">
    <property type="entry name" value="KU70_core_dom"/>
</dbReference>
<proteinExistence type="inferred from homology"/>
<dbReference type="GO" id="GO:0005524">
    <property type="term" value="F:ATP binding"/>
    <property type="evidence" value="ECO:0007669"/>
    <property type="project" value="UniProtKB-KW"/>
</dbReference>
<keyword evidence="12" id="KW-0233">DNA recombination</keyword>
<dbReference type="GO" id="GO:0043564">
    <property type="term" value="C:Ku70:Ku80 complex"/>
    <property type="evidence" value="ECO:0007669"/>
    <property type="project" value="InterPro"/>
</dbReference>
<comment type="subcellular location">
    <subcellularLocation>
        <location evidence="2">Chromosome</location>
        <location evidence="2">Telomere</location>
    </subcellularLocation>
    <subcellularLocation>
        <location evidence="1">Nucleus</location>
    </subcellularLocation>
</comment>
<evidence type="ECO:0000256" key="2">
    <source>
        <dbReference type="ARBA" id="ARBA00004574"/>
    </source>
</evidence>
<dbReference type="AlphaFoldDB" id="A0A1X2IZE3"/>
<evidence type="ECO:0000259" key="16">
    <source>
        <dbReference type="SMART" id="SM00513"/>
    </source>
</evidence>
<keyword evidence="7" id="KW-0378">Hydrolase</keyword>
<evidence type="ECO:0000256" key="3">
    <source>
        <dbReference type="ARBA" id="ARBA00005240"/>
    </source>
</evidence>
<dbReference type="Gene3D" id="1.10.720.30">
    <property type="entry name" value="SAP domain"/>
    <property type="match status" value="1"/>
</dbReference>
<dbReference type="InterPro" id="IPR005160">
    <property type="entry name" value="Ku_C"/>
</dbReference>
<evidence type="ECO:0000256" key="11">
    <source>
        <dbReference type="ARBA" id="ARBA00023125"/>
    </source>
</evidence>
<dbReference type="STRING" id="90262.A0A1X2IZE3"/>
<dbReference type="InterPro" id="IPR005161">
    <property type="entry name" value="Ku_N"/>
</dbReference>
<keyword evidence="6" id="KW-0227">DNA damage</keyword>
<evidence type="ECO:0000256" key="7">
    <source>
        <dbReference type="ARBA" id="ARBA00022801"/>
    </source>
</evidence>
<dbReference type="NCBIfam" id="TIGR00578">
    <property type="entry name" value="ku70"/>
    <property type="match status" value="1"/>
</dbReference>
<evidence type="ECO:0000313" key="18">
    <source>
        <dbReference type="EMBL" id="ORZ24670.1"/>
    </source>
</evidence>
<dbReference type="GO" id="GO:0016787">
    <property type="term" value="F:hydrolase activity"/>
    <property type="evidence" value="ECO:0007669"/>
    <property type="project" value="UniProtKB-KW"/>
</dbReference>
<dbReference type="InterPro" id="IPR027388">
    <property type="entry name" value="Ku70_bridge/pillars_dom_sf"/>
</dbReference>
<dbReference type="OrthoDB" id="3249161at2759"/>
<dbReference type="FunFam" id="2.40.290.10:FF:000001">
    <property type="entry name" value="X-ray repair cross complementing 6"/>
    <property type="match status" value="1"/>
</dbReference>
<dbReference type="Pfam" id="PF03731">
    <property type="entry name" value="Ku_N"/>
    <property type="match status" value="1"/>
</dbReference>
<evidence type="ECO:0000256" key="12">
    <source>
        <dbReference type="ARBA" id="ARBA00023172"/>
    </source>
</evidence>
<dbReference type="GO" id="GO:0003690">
    <property type="term" value="F:double-stranded DNA binding"/>
    <property type="evidence" value="ECO:0007669"/>
    <property type="project" value="TreeGrafter"/>
</dbReference>
<dbReference type="GO" id="GO:0003684">
    <property type="term" value="F:damaged DNA binding"/>
    <property type="evidence" value="ECO:0007669"/>
    <property type="project" value="InterPro"/>
</dbReference>
<dbReference type="InterPro" id="IPR036361">
    <property type="entry name" value="SAP_dom_sf"/>
</dbReference>
<dbReference type="SMART" id="SM00513">
    <property type="entry name" value="SAP"/>
    <property type="match status" value="1"/>
</dbReference>
<dbReference type="SUPFAM" id="SSF53300">
    <property type="entry name" value="vWA-like"/>
    <property type="match status" value="1"/>
</dbReference>
<dbReference type="GO" id="GO:0000723">
    <property type="term" value="P:telomere maintenance"/>
    <property type="evidence" value="ECO:0007669"/>
    <property type="project" value="InterPro"/>
</dbReference>
<dbReference type="GO" id="GO:0003678">
    <property type="term" value="F:DNA helicase activity"/>
    <property type="evidence" value="ECO:0007669"/>
    <property type="project" value="InterPro"/>
</dbReference>
<comment type="caution">
    <text evidence="18">The sequence shown here is derived from an EMBL/GenBank/DDBJ whole genome shotgun (WGS) entry which is preliminary data.</text>
</comment>
<evidence type="ECO:0000256" key="13">
    <source>
        <dbReference type="ARBA" id="ARBA00023204"/>
    </source>
</evidence>
<dbReference type="Gene3D" id="3.40.50.410">
    <property type="entry name" value="von Willebrand factor, type A domain"/>
    <property type="match status" value="1"/>
</dbReference>
<dbReference type="PANTHER" id="PTHR12604:SF2">
    <property type="entry name" value="X-RAY REPAIR CROSS-COMPLEMENTING PROTEIN 6"/>
    <property type="match status" value="1"/>
</dbReference>
<keyword evidence="14" id="KW-0539">Nucleus</keyword>
<dbReference type="GO" id="GO:0006303">
    <property type="term" value="P:double-strand break repair via nonhomologous end joining"/>
    <property type="evidence" value="ECO:0007669"/>
    <property type="project" value="InterPro"/>
</dbReference>
<keyword evidence="5" id="KW-0547">Nucleotide-binding</keyword>
<keyword evidence="10" id="KW-0158">Chromosome</keyword>
<keyword evidence="9" id="KW-0067">ATP-binding</keyword>
<accession>A0A1X2IZE3</accession>
<keyword evidence="11" id="KW-0238">DNA-binding</keyword>
<dbReference type="EMBL" id="MCGE01000002">
    <property type="protein sequence ID" value="ORZ24670.1"/>
    <property type="molecule type" value="Genomic_DNA"/>
</dbReference>
<dbReference type="GO" id="GO:0042162">
    <property type="term" value="F:telomeric DNA binding"/>
    <property type="evidence" value="ECO:0007669"/>
    <property type="project" value="InterPro"/>
</dbReference>
<organism evidence="18 19">
    <name type="scientific">Absidia repens</name>
    <dbReference type="NCBI Taxonomy" id="90262"/>
    <lineage>
        <taxon>Eukaryota</taxon>
        <taxon>Fungi</taxon>
        <taxon>Fungi incertae sedis</taxon>
        <taxon>Mucoromycota</taxon>
        <taxon>Mucoromycotina</taxon>
        <taxon>Mucoromycetes</taxon>
        <taxon>Mucorales</taxon>
        <taxon>Cunninghamellaceae</taxon>
        <taxon>Absidia</taxon>
    </lineage>
</organism>